<dbReference type="RefSeq" id="WP_253475270.1">
    <property type="nucleotide sequence ID" value="NZ_JALJXV010000002.1"/>
</dbReference>
<sequence length="219" mass="23805">MAEVRQGEQGDEDGLHCLGGSPPAAAITEKFRLLLSLPDQAARNLWPLIESVLGDSDADVSQLTQYFAQQHNVEAGRVLGALQVCEALLRQAAAMNVSAEEFQHDLEVLGPGSAMPMQLLMPNFESAMHWLRGKILERSLADHGKVVTSLDWRIEQVHASSHGAGLDTRVMHLAIRYLEGDEKGVVRLQLTPTAAQALSKLLSELTRAGRDQPESSGPQ</sequence>
<evidence type="ECO:0000313" key="2">
    <source>
        <dbReference type="Proteomes" id="UP001205843"/>
    </source>
</evidence>
<accession>A0AAE3G1L1</accession>
<keyword evidence="2" id="KW-1185">Reference proteome</keyword>
<protein>
    <recommendedName>
        <fullName evidence="3">COMM domain-containing protein</fullName>
    </recommendedName>
</protein>
<proteinExistence type="predicted"/>
<evidence type="ECO:0000313" key="1">
    <source>
        <dbReference type="EMBL" id="MCP1673935.1"/>
    </source>
</evidence>
<evidence type="ECO:0008006" key="3">
    <source>
        <dbReference type="Google" id="ProtNLM"/>
    </source>
</evidence>
<dbReference type="AlphaFoldDB" id="A0AAE3G1L1"/>
<comment type="caution">
    <text evidence="1">The sequence shown here is derived from an EMBL/GenBank/DDBJ whole genome shotgun (WGS) entry which is preliminary data.</text>
</comment>
<dbReference type="Proteomes" id="UP001205843">
    <property type="component" value="Unassembled WGS sequence"/>
</dbReference>
<reference evidence="1" key="1">
    <citation type="submission" date="2022-03" db="EMBL/GenBank/DDBJ databases">
        <title>Genomic Encyclopedia of Type Strains, Phase III (KMG-III): the genomes of soil and plant-associated and newly described type strains.</title>
        <authorList>
            <person name="Whitman W."/>
        </authorList>
    </citation>
    <scope>NUCLEOTIDE SEQUENCE</scope>
    <source>
        <strain evidence="1">ANL 6-2</strain>
    </source>
</reference>
<dbReference type="EMBL" id="JALJXV010000002">
    <property type="protein sequence ID" value="MCP1673935.1"/>
    <property type="molecule type" value="Genomic_DNA"/>
</dbReference>
<organism evidence="1 2">
    <name type="scientific">Natronocella acetinitrilica</name>
    <dbReference type="NCBI Taxonomy" id="414046"/>
    <lineage>
        <taxon>Bacteria</taxon>
        <taxon>Pseudomonadati</taxon>
        <taxon>Pseudomonadota</taxon>
        <taxon>Gammaproteobacteria</taxon>
        <taxon>Chromatiales</taxon>
        <taxon>Ectothiorhodospiraceae</taxon>
        <taxon>Natronocella</taxon>
    </lineage>
</organism>
<name>A0AAE3G1L1_9GAMM</name>
<gene>
    <name evidence="1" type="ORF">J2T57_001034</name>
</gene>